<comment type="caution">
    <text evidence="1">The sequence shown here is derived from an EMBL/GenBank/DDBJ whole genome shotgun (WGS) entry which is preliminary data.</text>
</comment>
<dbReference type="RefSeq" id="WP_166946613.1">
    <property type="nucleotide sequence ID" value="NZ_CP077072.1"/>
</dbReference>
<sequence length="166" mass="17544">MLDEQIVSAVATGNLKAISEQPALLSNLAYSNVVSTNNLGQQNAVANQQAGNQISAPIVAKAVNTVSDIGPMDSRSAVDVLTNDELAQTIADLKASVEAFAASQKGGKHLRLRDLDLLINEQGQLVVVVPDGRALEVFIPGKFSKDDVEVAVDTGRGIVLRVKRSR</sequence>
<protein>
    <submittedName>
        <fullName evidence="1">Uncharacterized protein</fullName>
    </submittedName>
</protein>
<evidence type="ECO:0000313" key="1">
    <source>
        <dbReference type="EMBL" id="NII05511.1"/>
    </source>
</evidence>
<keyword evidence="2" id="KW-1185">Reference proteome</keyword>
<dbReference type="AlphaFoldDB" id="A0A7X5ZHA1"/>
<organism evidence="1 2">
    <name type="scientific">Luteibacter anthropi</name>
    <dbReference type="NCBI Taxonomy" id="564369"/>
    <lineage>
        <taxon>Bacteria</taxon>
        <taxon>Pseudomonadati</taxon>
        <taxon>Pseudomonadota</taxon>
        <taxon>Gammaproteobacteria</taxon>
        <taxon>Lysobacterales</taxon>
        <taxon>Rhodanobacteraceae</taxon>
        <taxon>Luteibacter</taxon>
    </lineage>
</organism>
<name>A0A7X5ZHA1_9GAMM</name>
<proteinExistence type="predicted"/>
<dbReference type="EMBL" id="JAARLZ010000002">
    <property type="protein sequence ID" value="NII05511.1"/>
    <property type="molecule type" value="Genomic_DNA"/>
</dbReference>
<evidence type="ECO:0000313" key="2">
    <source>
        <dbReference type="Proteomes" id="UP000490980"/>
    </source>
</evidence>
<dbReference type="Proteomes" id="UP000490980">
    <property type="component" value="Unassembled WGS sequence"/>
</dbReference>
<gene>
    <name evidence="1" type="ORF">HBF25_03795</name>
</gene>
<reference evidence="1 2" key="1">
    <citation type="submission" date="2020-03" db="EMBL/GenBank/DDBJ databases">
        <authorList>
            <person name="Lai Q."/>
        </authorList>
    </citation>
    <scope>NUCLEOTIDE SEQUENCE [LARGE SCALE GENOMIC DNA]</scope>
    <source>
        <strain evidence="1 2">CCUG 25036</strain>
    </source>
</reference>
<accession>A0A7X5ZHA1</accession>